<name>A0A066ZYJ3_HYDMR</name>
<dbReference type="NCBIfam" id="TIGR03568">
    <property type="entry name" value="NeuC_NnaA"/>
    <property type="match status" value="1"/>
</dbReference>
<sequence length="404" mass="44325">MTIASTKQFQQAQNRRKIAVVTATRAEYGLLSQLIGLLEKHPDFELQLYVTGGHLSDEQGYTVERIRQDGHPITAEVPILSHSELDTPFGISKTTAKALEGFASVFAQHHPDALFVLGDRYELLGICSAALLANIPIFHLHGGEVTEGAVDDAIRHAVTKMASLHFVAAEPYRQRVVQMGEQPDTVFNVGAPGLDVIYQIDKLPLTEIETFLEMTIHSPIFLVTYHPVSWGDTQGQQALENLFNAFESLKTDYPDMSIVWTASNTDVGGHALNQRIQQWVVETEVNAEFVTSLGSQRYLSLMGLCDVVVGNSSSGIIEAPAIGTPTVNIGERQKGRLMADSIIQCDESTAAIIDAIHHAMKLSTAGVTSLYGKGDTAQQILQVLEKTDFDTLLPKRFYDLSYDV</sequence>
<comment type="caution">
    <text evidence="2">The sequence shown here is derived from an EMBL/GenBank/DDBJ whole genome shotgun (WGS) entry which is preliminary data.</text>
</comment>
<dbReference type="InterPro" id="IPR020004">
    <property type="entry name" value="UDP-GlcNAc_Epase"/>
</dbReference>
<dbReference type="SUPFAM" id="SSF53756">
    <property type="entry name" value="UDP-Glycosyltransferase/glycogen phosphorylase"/>
    <property type="match status" value="1"/>
</dbReference>
<dbReference type="Pfam" id="PF02350">
    <property type="entry name" value="Epimerase_2"/>
    <property type="match status" value="1"/>
</dbReference>
<dbReference type="CDD" id="cd03786">
    <property type="entry name" value="GTB_UDP-GlcNAc_2-Epimerase"/>
    <property type="match status" value="1"/>
</dbReference>
<dbReference type="EMBL" id="JMIU01000001">
    <property type="protein sequence ID" value="KDN95426.1"/>
    <property type="molecule type" value="Genomic_DNA"/>
</dbReference>
<evidence type="ECO:0000259" key="1">
    <source>
        <dbReference type="Pfam" id="PF02350"/>
    </source>
</evidence>
<dbReference type="GO" id="GO:0006047">
    <property type="term" value="P:UDP-N-acetylglucosamine metabolic process"/>
    <property type="evidence" value="ECO:0007669"/>
    <property type="project" value="InterPro"/>
</dbReference>
<accession>A0A066ZYJ3</accession>
<dbReference type="Proteomes" id="UP000027341">
    <property type="component" value="Unassembled WGS sequence"/>
</dbReference>
<keyword evidence="3" id="KW-1185">Reference proteome</keyword>
<dbReference type="STRING" id="28885.EI16_03760"/>
<protein>
    <recommendedName>
        <fullName evidence="1">UDP-N-acetylglucosamine 2-epimerase domain-containing protein</fullName>
    </recommendedName>
</protein>
<feature type="domain" description="UDP-N-acetylglucosamine 2-epimerase" evidence="1">
    <location>
        <begin position="38"/>
        <end position="385"/>
    </location>
</feature>
<gene>
    <name evidence="2" type="ORF">EI16_03760</name>
</gene>
<dbReference type="GO" id="GO:0004553">
    <property type="term" value="F:hydrolase activity, hydrolyzing O-glycosyl compounds"/>
    <property type="evidence" value="ECO:0007669"/>
    <property type="project" value="InterPro"/>
</dbReference>
<reference evidence="2 3" key="1">
    <citation type="submission" date="2014-04" db="EMBL/GenBank/DDBJ databases">
        <title>Draft genome sequence of Hydrogenovibrio marinus MH-110, a model organism for aerobic H2 metabolism.</title>
        <authorList>
            <person name="Cha H.J."/>
            <person name="Jo B.H."/>
            <person name="Hwang B.H."/>
        </authorList>
    </citation>
    <scope>NUCLEOTIDE SEQUENCE [LARGE SCALE GENOMIC DNA]</scope>
    <source>
        <strain evidence="2 3">MH-110</strain>
    </source>
</reference>
<dbReference type="InterPro" id="IPR003331">
    <property type="entry name" value="UDP_GlcNAc_Epimerase_2_dom"/>
</dbReference>
<evidence type="ECO:0000313" key="3">
    <source>
        <dbReference type="Proteomes" id="UP000027341"/>
    </source>
</evidence>
<dbReference type="RefSeq" id="WP_051622995.1">
    <property type="nucleotide sequence ID" value="NZ_AP020335.1"/>
</dbReference>
<dbReference type="Gene3D" id="3.40.50.2000">
    <property type="entry name" value="Glycogen Phosphorylase B"/>
    <property type="match status" value="2"/>
</dbReference>
<dbReference type="PANTHER" id="PTHR43174:SF3">
    <property type="entry name" value="UDP-N-ACETYLGLUCOSAMINE 2-EPIMERASE"/>
    <property type="match status" value="1"/>
</dbReference>
<proteinExistence type="predicted"/>
<organism evidence="2 3">
    <name type="scientific">Hydrogenovibrio marinus</name>
    <dbReference type="NCBI Taxonomy" id="28885"/>
    <lineage>
        <taxon>Bacteria</taxon>
        <taxon>Pseudomonadati</taxon>
        <taxon>Pseudomonadota</taxon>
        <taxon>Gammaproteobacteria</taxon>
        <taxon>Thiotrichales</taxon>
        <taxon>Piscirickettsiaceae</taxon>
        <taxon>Hydrogenovibrio</taxon>
    </lineage>
</organism>
<dbReference type="AlphaFoldDB" id="A0A066ZYJ3"/>
<evidence type="ECO:0000313" key="2">
    <source>
        <dbReference type="EMBL" id="KDN95426.1"/>
    </source>
</evidence>
<dbReference type="PANTHER" id="PTHR43174">
    <property type="entry name" value="UDP-N-ACETYLGLUCOSAMINE 2-EPIMERASE"/>
    <property type="match status" value="1"/>
</dbReference>
<dbReference type="InterPro" id="IPR029767">
    <property type="entry name" value="WecB-like"/>
</dbReference>